<dbReference type="Gene3D" id="3.40.190.150">
    <property type="entry name" value="Bordetella uptake gene, domain 1"/>
    <property type="match status" value="1"/>
</dbReference>
<evidence type="ECO:0000313" key="4">
    <source>
        <dbReference type="Proteomes" id="UP001214170"/>
    </source>
</evidence>
<dbReference type="PANTHER" id="PTHR42928">
    <property type="entry name" value="TRICARBOXYLATE-BINDING PROTEIN"/>
    <property type="match status" value="1"/>
</dbReference>
<dbReference type="Pfam" id="PF03401">
    <property type="entry name" value="TctC"/>
    <property type="match status" value="1"/>
</dbReference>
<dbReference type="PIRSF" id="PIRSF017082">
    <property type="entry name" value="YflP"/>
    <property type="match status" value="1"/>
</dbReference>
<dbReference type="SUPFAM" id="SSF53850">
    <property type="entry name" value="Periplasmic binding protein-like II"/>
    <property type="match status" value="1"/>
</dbReference>
<protein>
    <submittedName>
        <fullName evidence="3">Tripartite tricarboxylate transporter substrate binding protein</fullName>
    </submittedName>
</protein>
<sequence length="323" mass="33815">MNKLFCAAAAAGAVLLAGPTAQAAGYPEKPVTMIVPFVPGGSSDITARSVTPMLTQTLGQTFVVENKPGANSAIGAQALARSTPDGYTMMVGSIGTFAINEALYKNLAYNPSKDFAYLTQAVRNPNVLVAATKFPANTVAELVAYAKKNPGSVSYASSGTGSSDHLSAVLFRQRTDSTGVDVPYKGGGAAIADLLGGQVNVSFQNLGAVQNHIKAGKLKALAITGDTRATDLPDVPTLAEAGIKDMVVYSWQGFAVPKATPPDVVEKLSKALQDALRDPKTKQTLQGLGFEVVANTPQQFAAFQQAEVKRWKDVIQKANIQLE</sequence>
<evidence type="ECO:0000256" key="2">
    <source>
        <dbReference type="SAM" id="SignalP"/>
    </source>
</evidence>
<name>A0ABY8GZU4_9BURK</name>
<proteinExistence type="inferred from homology"/>
<dbReference type="Gene3D" id="3.40.190.10">
    <property type="entry name" value="Periplasmic binding protein-like II"/>
    <property type="match status" value="1"/>
</dbReference>
<feature type="chain" id="PRO_5046290167" evidence="2">
    <location>
        <begin position="24"/>
        <end position="323"/>
    </location>
</feature>
<accession>A0ABY8GZU4</accession>
<dbReference type="PANTHER" id="PTHR42928:SF5">
    <property type="entry name" value="BLR1237 PROTEIN"/>
    <property type="match status" value="1"/>
</dbReference>
<reference evidence="3 4" key="1">
    <citation type="submission" date="2023-03" db="EMBL/GenBank/DDBJ databases">
        <title>Achromobacter spanius LIG8.</title>
        <authorList>
            <person name="Shrestha S."/>
        </authorList>
    </citation>
    <scope>NUCLEOTIDE SEQUENCE [LARGE SCALE GENOMIC DNA]</scope>
    <source>
        <strain evidence="3 4">LIG8</strain>
    </source>
</reference>
<comment type="similarity">
    <text evidence="1">Belongs to the UPF0065 (bug) family.</text>
</comment>
<keyword evidence="4" id="KW-1185">Reference proteome</keyword>
<feature type="signal peptide" evidence="2">
    <location>
        <begin position="1"/>
        <end position="23"/>
    </location>
</feature>
<dbReference type="CDD" id="cd07012">
    <property type="entry name" value="PBP2_Bug_TTT"/>
    <property type="match status" value="1"/>
</dbReference>
<dbReference type="RefSeq" id="WP_268082240.1">
    <property type="nucleotide sequence ID" value="NZ_CP106885.1"/>
</dbReference>
<organism evidence="3 4">
    <name type="scientific">Achromobacter spanius</name>
    <dbReference type="NCBI Taxonomy" id="217203"/>
    <lineage>
        <taxon>Bacteria</taxon>
        <taxon>Pseudomonadati</taxon>
        <taxon>Pseudomonadota</taxon>
        <taxon>Betaproteobacteria</taxon>
        <taxon>Burkholderiales</taxon>
        <taxon>Alcaligenaceae</taxon>
        <taxon>Achromobacter</taxon>
    </lineage>
</organism>
<evidence type="ECO:0000313" key="3">
    <source>
        <dbReference type="EMBL" id="WFP10014.1"/>
    </source>
</evidence>
<evidence type="ECO:0000256" key="1">
    <source>
        <dbReference type="ARBA" id="ARBA00006987"/>
    </source>
</evidence>
<dbReference type="Proteomes" id="UP001214170">
    <property type="component" value="Chromosome"/>
</dbReference>
<keyword evidence="2" id="KW-0732">Signal</keyword>
<dbReference type="InterPro" id="IPR005064">
    <property type="entry name" value="BUG"/>
</dbReference>
<gene>
    <name evidence="3" type="ORF">P8T11_09100</name>
</gene>
<dbReference type="InterPro" id="IPR042100">
    <property type="entry name" value="Bug_dom1"/>
</dbReference>
<dbReference type="EMBL" id="CP121261">
    <property type="protein sequence ID" value="WFP10014.1"/>
    <property type="molecule type" value="Genomic_DNA"/>
</dbReference>